<comment type="caution">
    <text evidence="2">The sequence shown here is derived from an EMBL/GenBank/DDBJ whole genome shotgun (WGS) entry which is preliminary data.</text>
</comment>
<name>L8WHB7_THACA</name>
<evidence type="ECO:0000256" key="1">
    <source>
        <dbReference type="SAM" id="MobiDB-lite"/>
    </source>
</evidence>
<feature type="region of interest" description="Disordered" evidence="1">
    <location>
        <begin position="55"/>
        <end position="125"/>
    </location>
</feature>
<feature type="compositionally biased region" description="Basic residues" evidence="1">
    <location>
        <begin position="99"/>
        <end position="108"/>
    </location>
</feature>
<organism evidence="2 3">
    <name type="scientific">Thanatephorus cucumeris (strain AG1-IA)</name>
    <name type="common">Rice sheath blight fungus</name>
    <name type="synonym">Rhizoctonia solani</name>
    <dbReference type="NCBI Taxonomy" id="983506"/>
    <lineage>
        <taxon>Eukaryota</taxon>
        <taxon>Fungi</taxon>
        <taxon>Dikarya</taxon>
        <taxon>Basidiomycota</taxon>
        <taxon>Agaricomycotina</taxon>
        <taxon>Agaricomycetes</taxon>
        <taxon>Cantharellales</taxon>
        <taxon>Ceratobasidiaceae</taxon>
        <taxon>Rhizoctonia</taxon>
        <taxon>Rhizoctonia solani AG-1</taxon>
    </lineage>
</organism>
<keyword evidence="3" id="KW-1185">Reference proteome</keyword>
<gene>
    <name evidence="2" type="ORF">AG1IA_09847</name>
</gene>
<dbReference type="Proteomes" id="UP000011668">
    <property type="component" value="Unassembled WGS sequence"/>
</dbReference>
<reference evidence="2 3" key="1">
    <citation type="journal article" date="2013" name="Nat. Commun.">
        <title>The evolution and pathogenic mechanisms of the rice sheath blight pathogen.</title>
        <authorList>
            <person name="Zheng A."/>
            <person name="Lin R."/>
            <person name="Xu L."/>
            <person name="Qin P."/>
            <person name="Tang C."/>
            <person name="Ai P."/>
            <person name="Zhang D."/>
            <person name="Liu Y."/>
            <person name="Sun Z."/>
            <person name="Feng H."/>
            <person name="Wang Y."/>
            <person name="Chen Y."/>
            <person name="Liang X."/>
            <person name="Fu R."/>
            <person name="Li Q."/>
            <person name="Zhang J."/>
            <person name="Yu X."/>
            <person name="Xie Z."/>
            <person name="Ding L."/>
            <person name="Guan P."/>
            <person name="Tang J."/>
            <person name="Liang Y."/>
            <person name="Wang S."/>
            <person name="Deng Q."/>
            <person name="Li S."/>
            <person name="Zhu J."/>
            <person name="Wang L."/>
            <person name="Liu H."/>
            <person name="Li P."/>
        </authorList>
    </citation>
    <scope>NUCLEOTIDE SEQUENCE [LARGE SCALE GENOMIC DNA]</scope>
    <source>
        <strain evidence="3">AG-1 IA</strain>
    </source>
</reference>
<evidence type="ECO:0000313" key="3">
    <source>
        <dbReference type="Proteomes" id="UP000011668"/>
    </source>
</evidence>
<accession>L8WHB7</accession>
<dbReference type="OrthoDB" id="4087970at2759"/>
<proteinExistence type="predicted"/>
<dbReference type="HOGENOM" id="CLU_1994153_0_0_1"/>
<dbReference type="AlphaFoldDB" id="L8WHB7"/>
<dbReference type="EMBL" id="AFRT01004242">
    <property type="protein sequence ID" value="ELU36122.1"/>
    <property type="molecule type" value="Genomic_DNA"/>
</dbReference>
<sequence length="125" mass="14363">MVYDWCWQIHTRGWEFMKTVDIEERWLVQTCISLHSVFSNFTPASQTDSLIRIHSQLDADMSGETAEGEESGAPKKISTSGPRGSRREEWRKSKGLPARSKRGNRMNKHGVIASSKRSGRTKRRR</sequence>
<dbReference type="STRING" id="983506.L8WHB7"/>
<protein>
    <submittedName>
        <fullName evidence="2">Uncharacterized protein</fullName>
    </submittedName>
</protein>
<evidence type="ECO:0000313" key="2">
    <source>
        <dbReference type="EMBL" id="ELU36122.1"/>
    </source>
</evidence>